<gene>
    <name evidence="1" type="ORF">Satyrvirus15_4</name>
</gene>
<reference evidence="1" key="1">
    <citation type="submission" date="2018-10" db="EMBL/GenBank/DDBJ databases">
        <title>Hidden diversity of soil giant viruses.</title>
        <authorList>
            <person name="Schulz F."/>
            <person name="Alteio L."/>
            <person name="Goudeau D."/>
            <person name="Ryan E.M."/>
            <person name="Malmstrom R.R."/>
            <person name="Blanchard J."/>
            <person name="Woyke T."/>
        </authorList>
    </citation>
    <scope>NUCLEOTIDE SEQUENCE</scope>
    <source>
        <strain evidence="1">SAV1</strain>
    </source>
</reference>
<dbReference type="EMBL" id="MK072451">
    <property type="protein sequence ID" value="AYV85407.1"/>
    <property type="molecule type" value="Genomic_DNA"/>
</dbReference>
<name>A0A3G5AE07_9VIRU</name>
<protein>
    <submittedName>
        <fullName evidence="1">Uncharacterized protein</fullName>
    </submittedName>
</protein>
<organism evidence="1">
    <name type="scientific">Satyrvirus sp</name>
    <dbReference type="NCBI Taxonomy" id="2487771"/>
    <lineage>
        <taxon>Viruses</taxon>
        <taxon>Varidnaviria</taxon>
        <taxon>Bamfordvirae</taxon>
        <taxon>Nucleocytoviricota</taxon>
        <taxon>Megaviricetes</taxon>
        <taxon>Imitervirales</taxon>
        <taxon>Mimiviridae</taxon>
        <taxon>Megamimivirinae</taxon>
    </lineage>
</organism>
<evidence type="ECO:0000313" key="1">
    <source>
        <dbReference type="EMBL" id="AYV85407.1"/>
    </source>
</evidence>
<proteinExistence type="predicted"/>
<accession>A0A3G5AE07</accession>
<sequence length="123" mass="14752">MEDEKFKKYKNTTNELAVQMAKLIRQTYKFLYAIRGTHTYYVYGTYNKNKNRSMVDDFCYFTNMEDATQYMLNCDKTYSFSMKEKDNGLSWTYEVVTKDINDITDQELVNKFAKFAKFAKFDI</sequence>